<dbReference type="InterPro" id="IPR052192">
    <property type="entry name" value="Insect_Ionotropic_Sensory_Rcpt"/>
</dbReference>
<comment type="caution">
    <text evidence="9">The sequence shown here is derived from an EMBL/GenBank/DDBJ whole genome shotgun (WGS) entry which is preliminary data.</text>
</comment>
<dbReference type="EMBL" id="JACMRX010000006">
    <property type="protein sequence ID" value="KAF7987438.1"/>
    <property type="molecule type" value="Genomic_DNA"/>
</dbReference>
<evidence type="ECO:0000313" key="10">
    <source>
        <dbReference type="Proteomes" id="UP000639338"/>
    </source>
</evidence>
<keyword evidence="6" id="KW-0675">Receptor</keyword>
<feature type="transmembrane region" description="Helical" evidence="8">
    <location>
        <begin position="308"/>
        <end position="327"/>
    </location>
</feature>
<feature type="transmembrane region" description="Helical" evidence="8">
    <location>
        <begin position="544"/>
        <end position="568"/>
    </location>
</feature>
<evidence type="ECO:0000256" key="1">
    <source>
        <dbReference type="ARBA" id="ARBA00004651"/>
    </source>
</evidence>
<sequence length="574" mass="66288">MMINIPKNETNFGHIIDCAAQLIDNILRNTDTVKIYANLTQESSTDNAILLVKKLFELSKPVVFITNDYHGNTLSIMGRKLYVAFVSEIMELEMILKFFYYEKNHKQFIICITYTNLNILDDIYNISSKIWIKGIPRNVIFVASKQKDNNNPFVIGVSSYSEGNCKNLSFTHIGQYSNGVLKNKTLSYYPPNDNLGGCELSIMIQPPFLPYIENINKSKPDGYIPELIDMLSESMNFTPKYETSWTLDRVIEHLNSSDLHIAFDMLPRSSLVGTNYKFSIGMTNKTWAVTKGGYTSIWTKLLTPFDKYIWLLIIIMITLLLIVSKISNDPDTLETMLKLFGSLLGVGVGNINNTKWLKLFFCFWLLPTYVLTQYYLGYLTNSFTILPQISEINTLKDLRDSGIKIICTNYGKNTTNKWLSQNEIELLEKCHVLSDDYYWNDFYQRFLKSGMLNNTAIVANLEYVDGNEAFLNLHTIQEGRTNVNQLVHAKPGSDWIFHMNKLYNRVYSTGLIEHWKNKYSTKKKRQETNVRDEYIHIDILKCAFILELIGLLISFIVFIGELIIHYNINDINEI</sequence>
<keyword evidence="7" id="KW-0325">Glycoprotein</keyword>
<evidence type="ECO:0000256" key="4">
    <source>
        <dbReference type="ARBA" id="ARBA00022989"/>
    </source>
</evidence>
<keyword evidence="3 8" id="KW-0812">Transmembrane</keyword>
<organism evidence="9 10">
    <name type="scientific">Aphidius gifuensis</name>
    <name type="common">Parasitoid wasp</name>
    <dbReference type="NCBI Taxonomy" id="684658"/>
    <lineage>
        <taxon>Eukaryota</taxon>
        <taxon>Metazoa</taxon>
        <taxon>Ecdysozoa</taxon>
        <taxon>Arthropoda</taxon>
        <taxon>Hexapoda</taxon>
        <taxon>Insecta</taxon>
        <taxon>Pterygota</taxon>
        <taxon>Neoptera</taxon>
        <taxon>Endopterygota</taxon>
        <taxon>Hymenoptera</taxon>
        <taxon>Apocrita</taxon>
        <taxon>Ichneumonoidea</taxon>
        <taxon>Braconidae</taxon>
        <taxon>Aphidiinae</taxon>
        <taxon>Aphidius</taxon>
    </lineage>
</organism>
<evidence type="ECO:0000313" key="9">
    <source>
        <dbReference type="EMBL" id="KAF7987438.1"/>
    </source>
</evidence>
<evidence type="ECO:0000256" key="6">
    <source>
        <dbReference type="ARBA" id="ARBA00023170"/>
    </source>
</evidence>
<keyword evidence="5 8" id="KW-0472">Membrane</keyword>
<reference evidence="9 10" key="1">
    <citation type="submission" date="2020-08" db="EMBL/GenBank/DDBJ databases">
        <title>Aphidius gifuensis genome sequencing and assembly.</title>
        <authorList>
            <person name="Du Z."/>
        </authorList>
    </citation>
    <scope>NUCLEOTIDE SEQUENCE [LARGE SCALE GENOMIC DNA]</scope>
    <source>
        <strain evidence="9">YNYX2018</strain>
        <tissue evidence="9">Adults</tissue>
    </source>
</reference>
<dbReference type="Gene3D" id="1.10.287.70">
    <property type="match status" value="1"/>
</dbReference>
<dbReference type="Proteomes" id="UP000639338">
    <property type="component" value="Unassembled WGS sequence"/>
</dbReference>
<dbReference type="AlphaFoldDB" id="A0A835CMU5"/>
<dbReference type="PANTHER" id="PTHR42643">
    <property type="entry name" value="IONOTROPIC RECEPTOR 20A-RELATED"/>
    <property type="match status" value="1"/>
</dbReference>
<accession>A0A835CMU5</accession>
<evidence type="ECO:0000256" key="2">
    <source>
        <dbReference type="ARBA" id="ARBA00022475"/>
    </source>
</evidence>
<proteinExistence type="predicted"/>
<evidence type="ECO:0000256" key="3">
    <source>
        <dbReference type="ARBA" id="ARBA00022692"/>
    </source>
</evidence>
<keyword evidence="4 8" id="KW-1133">Transmembrane helix</keyword>
<protein>
    <recommendedName>
        <fullName evidence="11">Ionotropic receptor</fullName>
    </recommendedName>
</protein>
<feature type="transmembrane region" description="Helical" evidence="8">
    <location>
        <begin position="356"/>
        <end position="376"/>
    </location>
</feature>
<dbReference type="PANTHER" id="PTHR42643:SF24">
    <property type="entry name" value="IONOTROPIC RECEPTOR 60A"/>
    <property type="match status" value="1"/>
</dbReference>
<comment type="subcellular location">
    <subcellularLocation>
        <location evidence="1">Cell membrane</location>
        <topology evidence="1">Multi-pass membrane protein</topology>
    </subcellularLocation>
</comment>
<evidence type="ECO:0000256" key="7">
    <source>
        <dbReference type="ARBA" id="ARBA00023180"/>
    </source>
</evidence>
<evidence type="ECO:0000256" key="5">
    <source>
        <dbReference type="ARBA" id="ARBA00023136"/>
    </source>
</evidence>
<evidence type="ECO:0000256" key="8">
    <source>
        <dbReference type="SAM" id="Phobius"/>
    </source>
</evidence>
<dbReference type="GO" id="GO:0005886">
    <property type="term" value="C:plasma membrane"/>
    <property type="evidence" value="ECO:0007669"/>
    <property type="project" value="UniProtKB-SubCell"/>
</dbReference>
<gene>
    <name evidence="9" type="ORF">HCN44_003200</name>
</gene>
<name>A0A835CMU5_APHGI</name>
<dbReference type="SUPFAM" id="SSF53850">
    <property type="entry name" value="Periplasmic binding protein-like II"/>
    <property type="match status" value="1"/>
</dbReference>
<evidence type="ECO:0008006" key="11">
    <source>
        <dbReference type="Google" id="ProtNLM"/>
    </source>
</evidence>
<keyword evidence="10" id="KW-1185">Reference proteome</keyword>
<keyword evidence="2" id="KW-1003">Cell membrane</keyword>